<evidence type="ECO:0000256" key="3">
    <source>
        <dbReference type="ARBA" id="ARBA00022801"/>
    </source>
</evidence>
<organism evidence="8">
    <name type="scientific">Planktothricoides raciborskii GIHE-MW2</name>
    <dbReference type="NCBI Taxonomy" id="2792601"/>
    <lineage>
        <taxon>Bacteria</taxon>
        <taxon>Bacillati</taxon>
        <taxon>Cyanobacteriota</taxon>
        <taxon>Cyanophyceae</taxon>
        <taxon>Oscillatoriophycideae</taxon>
        <taxon>Oscillatoriales</taxon>
        <taxon>Oscillatoriaceae</taxon>
        <taxon>Planktothricoides</taxon>
    </lineage>
</organism>
<keyword evidence="5 6" id="KW-0482">Metalloprotease</keyword>
<keyword evidence="2" id="KW-0479">Metal-binding</keyword>
<dbReference type="GO" id="GO:0046872">
    <property type="term" value="F:metal ion binding"/>
    <property type="evidence" value="ECO:0007669"/>
    <property type="project" value="UniProtKB-KW"/>
</dbReference>
<dbReference type="Pfam" id="PF01435">
    <property type="entry name" value="Peptidase_M48"/>
    <property type="match status" value="1"/>
</dbReference>
<sequence length="288" mass="31638">MFKLKSFSITGSRRRERPLYYPLISLFVALGLIGGNPTLSSAFNWRDLILPGIQVIQLTSLSDNQEVELGKQINNEILKQVELYNDPEINNYVQQIGQRLVPSSDRPNLPYTFQVVRDNSINAFATAGGFVYVNTGLLKAADNEAQVAGVMAHEIAHITNKHALKQMRQRIIAGGLADAAGVDNNVLVAVGVEVGLNLPKSRRDEYEADQDGLATIVRSGYAPSGMIGFFQKLLSAGGNSMPTILRTHPHTEDRIANLEQLLQQAQINPNMGNGLSSEQYKANIRKLL</sequence>
<dbReference type="PANTHER" id="PTHR22726">
    <property type="entry name" value="METALLOENDOPEPTIDASE OMA1"/>
    <property type="match status" value="1"/>
</dbReference>
<dbReference type="CDD" id="cd07333">
    <property type="entry name" value="M48C_bepA_like"/>
    <property type="match status" value="1"/>
</dbReference>
<dbReference type="GO" id="GO:0051603">
    <property type="term" value="P:proteolysis involved in protein catabolic process"/>
    <property type="evidence" value="ECO:0007669"/>
    <property type="project" value="TreeGrafter"/>
</dbReference>
<evidence type="ECO:0000259" key="7">
    <source>
        <dbReference type="Pfam" id="PF01435"/>
    </source>
</evidence>
<dbReference type="AlphaFoldDB" id="A0AAU8JBJ9"/>
<protein>
    <submittedName>
        <fullName evidence="8">M48 family metallopeptidase</fullName>
    </submittedName>
</protein>
<keyword evidence="4 6" id="KW-0862">Zinc</keyword>
<feature type="domain" description="Peptidase M48" evidence="7">
    <location>
        <begin position="90"/>
        <end position="260"/>
    </location>
</feature>
<dbReference type="InterPro" id="IPR001915">
    <property type="entry name" value="Peptidase_M48"/>
</dbReference>
<evidence type="ECO:0000256" key="1">
    <source>
        <dbReference type="ARBA" id="ARBA00022670"/>
    </source>
</evidence>
<proteinExistence type="inferred from homology"/>
<accession>A0AAU8JBJ9</accession>
<keyword evidence="3 6" id="KW-0378">Hydrolase</keyword>
<dbReference type="Gene3D" id="3.30.2010.10">
    <property type="entry name" value="Metalloproteases ('zincins'), catalytic domain"/>
    <property type="match status" value="1"/>
</dbReference>
<evidence type="ECO:0000256" key="5">
    <source>
        <dbReference type="ARBA" id="ARBA00023049"/>
    </source>
</evidence>
<dbReference type="GO" id="GO:0004222">
    <property type="term" value="F:metalloendopeptidase activity"/>
    <property type="evidence" value="ECO:0007669"/>
    <property type="project" value="InterPro"/>
</dbReference>
<keyword evidence="1 6" id="KW-0645">Protease</keyword>
<name>A0AAU8JBJ9_9CYAN</name>
<dbReference type="EMBL" id="CP159837">
    <property type="protein sequence ID" value="XCM35888.1"/>
    <property type="molecule type" value="Genomic_DNA"/>
</dbReference>
<evidence type="ECO:0000313" key="8">
    <source>
        <dbReference type="EMBL" id="XCM35888.1"/>
    </source>
</evidence>
<dbReference type="RefSeq" id="WP_354635011.1">
    <property type="nucleotide sequence ID" value="NZ_CP159837.1"/>
</dbReference>
<reference evidence="8" key="1">
    <citation type="submission" date="2024-07" db="EMBL/GenBank/DDBJ databases">
        <authorList>
            <person name="Kim Y.J."/>
            <person name="Jeong J.Y."/>
        </authorList>
    </citation>
    <scope>NUCLEOTIDE SEQUENCE</scope>
    <source>
        <strain evidence="8">GIHE-MW2</strain>
    </source>
</reference>
<evidence type="ECO:0000256" key="2">
    <source>
        <dbReference type="ARBA" id="ARBA00022723"/>
    </source>
</evidence>
<gene>
    <name evidence="8" type="ORF">ABWT76_004602</name>
</gene>
<evidence type="ECO:0000256" key="6">
    <source>
        <dbReference type="RuleBase" id="RU003983"/>
    </source>
</evidence>
<dbReference type="PANTHER" id="PTHR22726:SF1">
    <property type="entry name" value="METALLOENDOPEPTIDASE OMA1, MITOCHONDRIAL"/>
    <property type="match status" value="1"/>
</dbReference>
<comment type="cofactor">
    <cofactor evidence="6">
        <name>Zn(2+)</name>
        <dbReference type="ChEBI" id="CHEBI:29105"/>
    </cofactor>
    <text evidence="6">Binds 1 zinc ion per subunit.</text>
</comment>
<dbReference type="GO" id="GO:0016020">
    <property type="term" value="C:membrane"/>
    <property type="evidence" value="ECO:0007669"/>
    <property type="project" value="TreeGrafter"/>
</dbReference>
<dbReference type="InterPro" id="IPR051156">
    <property type="entry name" value="Mito/Outer_Membr_Metalloprot"/>
</dbReference>
<comment type="similarity">
    <text evidence="6">Belongs to the peptidase M48 family.</text>
</comment>
<evidence type="ECO:0000256" key="4">
    <source>
        <dbReference type="ARBA" id="ARBA00022833"/>
    </source>
</evidence>